<evidence type="ECO:0000256" key="4">
    <source>
        <dbReference type="ARBA" id="ARBA00022737"/>
    </source>
</evidence>
<evidence type="ECO:0000259" key="9">
    <source>
        <dbReference type="PROSITE" id="PS50011"/>
    </source>
</evidence>
<evidence type="ECO:0000313" key="10">
    <source>
        <dbReference type="EMBL" id="KAG6538338.1"/>
    </source>
</evidence>
<dbReference type="Pfam" id="PF00560">
    <property type="entry name" value="LRR_1"/>
    <property type="match status" value="2"/>
</dbReference>
<dbReference type="Gene3D" id="3.30.200.20">
    <property type="entry name" value="Phosphorylase Kinase, domain 1"/>
    <property type="match status" value="1"/>
</dbReference>
<keyword evidence="7" id="KW-0547">Nucleotide-binding</keyword>
<reference evidence="10 11" key="1">
    <citation type="submission" date="2020-08" db="EMBL/GenBank/DDBJ databases">
        <title>Plant Genome Project.</title>
        <authorList>
            <person name="Zhang R.-G."/>
        </authorList>
    </citation>
    <scope>NUCLEOTIDE SEQUENCE [LARGE SCALE GENOMIC DNA]</scope>
    <source>
        <tissue evidence="10">Rhizome</tissue>
    </source>
</reference>
<evidence type="ECO:0000256" key="1">
    <source>
        <dbReference type="ARBA" id="ARBA00004162"/>
    </source>
</evidence>
<dbReference type="GO" id="GO:0004672">
    <property type="term" value="F:protein kinase activity"/>
    <property type="evidence" value="ECO:0007669"/>
    <property type="project" value="InterPro"/>
</dbReference>
<evidence type="ECO:0000313" key="11">
    <source>
        <dbReference type="Proteomes" id="UP000734854"/>
    </source>
</evidence>
<comment type="caution">
    <text evidence="10">The sequence shown here is derived from an EMBL/GenBank/DDBJ whole genome shotgun (WGS) entry which is preliminary data.</text>
</comment>
<dbReference type="PROSITE" id="PS50011">
    <property type="entry name" value="PROTEIN_KINASE_DOM"/>
    <property type="match status" value="1"/>
</dbReference>
<keyword evidence="5" id="KW-1133">Transmembrane helix</keyword>
<accession>A0A8J5LWP3</accession>
<evidence type="ECO:0000256" key="2">
    <source>
        <dbReference type="ARBA" id="ARBA00022614"/>
    </source>
</evidence>
<feature type="domain" description="Protein kinase" evidence="9">
    <location>
        <begin position="389"/>
        <end position="523"/>
    </location>
</feature>
<keyword evidence="4" id="KW-0677">Repeat</keyword>
<keyword evidence="2" id="KW-0433">Leucine-rich repeat</keyword>
<dbReference type="AlphaFoldDB" id="A0A8J5LWP3"/>
<gene>
    <name evidence="10" type="ORF">ZIOFF_003453</name>
</gene>
<dbReference type="InterPro" id="IPR032675">
    <property type="entry name" value="LRR_dom_sf"/>
</dbReference>
<dbReference type="SUPFAM" id="SSF56112">
    <property type="entry name" value="Protein kinase-like (PK-like)"/>
    <property type="match status" value="1"/>
</dbReference>
<dbReference type="InterPro" id="IPR011009">
    <property type="entry name" value="Kinase-like_dom_sf"/>
</dbReference>
<keyword evidence="6" id="KW-0472">Membrane</keyword>
<dbReference type="Pfam" id="PF07714">
    <property type="entry name" value="PK_Tyr_Ser-Thr"/>
    <property type="match status" value="1"/>
</dbReference>
<name>A0A8J5LWP3_ZINOF</name>
<keyword evidence="7" id="KW-0067">ATP-binding</keyword>
<dbReference type="PANTHER" id="PTHR27008">
    <property type="entry name" value="OS04G0122200 PROTEIN"/>
    <property type="match status" value="1"/>
</dbReference>
<dbReference type="Gene3D" id="3.80.10.10">
    <property type="entry name" value="Ribonuclease Inhibitor"/>
    <property type="match status" value="1"/>
</dbReference>
<protein>
    <recommendedName>
        <fullName evidence="9">Protein kinase domain-containing protein</fullName>
    </recommendedName>
</protein>
<evidence type="ECO:0000256" key="3">
    <source>
        <dbReference type="ARBA" id="ARBA00022692"/>
    </source>
</evidence>
<dbReference type="InterPro" id="IPR001245">
    <property type="entry name" value="Ser-Thr/Tyr_kinase_cat_dom"/>
</dbReference>
<feature type="binding site" evidence="7">
    <location>
        <position position="419"/>
    </location>
    <ligand>
        <name>ATP</name>
        <dbReference type="ChEBI" id="CHEBI:30616"/>
    </ligand>
</feature>
<dbReference type="EMBL" id="JACMSC010000001">
    <property type="protein sequence ID" value="KAG6538338.1"/>
    <property type="molecule type" value="Genomic_DNA"/>
</dbReference>
<organism evidence="10 11">
    <name type="scientific">Zingiber officinale</name>
    <name type="common">Ginger</name>
    <name type="synonym">Amomum zingiber</name>
    <dbReference type="NCBI Taxonomy" id="94328"/>
    <lineage>
        <taxon>Eukaryota</taxon>
        <taxon>Viridiplantae</taxon>
        <taxon>Streptophyta</taxon>
        <taxon>Embryophyta</taxon>
        <taxon>Tracheophyta</taxon>
        <taxon>Spermatophyta</taxon>
        <taxon>Magnoliopsida</taxon>
        <taxon>Liliopsida</taxon>
        <taxon>Zingiberales</taxon>
        <taxon>Zingiberaceae</taxon>
        <taxon>Zingiber</taxon>
    </lineage>
</organism>
<feature type="region of interest" description="Disordered" evidence="8">
    <location>
        <begin position="1"/>
        <end position="32"/>
    </location>
</feature>
<proteinExistence type="predicted"/>
<evidence type="ECO:0000256" key="8">
    <source>
        <dbReference type="SAM" id="MobiDB-lite"/>
    </source>
</evidence>
<dbReference type="FunFam" id="3.30.200.20:FF:000432">
    <property type="entry name" value="LRR receptor-like serine/threonine-protein kinase EFR"/>
    <property type="match status" value="1"/>
</dbReference>
<dbReference type="InterPro" id="IPR001611">
    <property type="entry name" value="Leu-rich_rpt"/>
</dbReference>
<keyword evidence="11" id="KW-1185">Reference proteome</keyword>
<sequence length="523" mass="57873">MERASTAEMELANTAEVEVLSDTHSPPGTANDRVMAGEQIVRWGISLLRLSIEEEAEEKTVLSALAGGGEEVRQEETEVAVLEKEKGKARSFVTAGEEKLRREGFEASVGKRRKKRKRKAARGQMTFLERVCMGCWFREAREGERVGGLEGRLPPGSMDNPTTRGDDGGDYGGDDDSDEEVTCERLRLAAGCDIGVGGSHERTGAAESLESVSITMESKEEVMANGKTCSIPSNIGNLGRLTILSLHFNNLNGTIPLEIGNLVNMQFLKRDANHLSGIIPKSLGRLKNLDTLTLGGGMFPKSIGNLSKNLEVLNFYQNQITGSLPVEIGNLNLSAIMMWSNRLSGTIPRELGSINRLQKSRGFSDVNSNIKEQYRMVTFAELFRATEGFPPSILIGKGSFGSVYKGKIDWEDHEEIAVKVLNLKQKGALKSFMSECEALRNIKHRNLIKILTSCSSIDFQENDFKALVFEFLPNGSLENWIYPKANQGTLQRLSLHQRLKHIDRCGFSFNIPPSSWRDPYDPL</sequence>
<dbReference type="Proteomes" id="UP000734854">
    <property type="component" value="Unassembled WGS sequence"/>
</dbReference>
<keyword evidence="3" id="KW-0812">Transmembrane</keyword>
<evidence type="ECO:0000256" key="5">
    <source>
        <dbReference type="ARBA" id="ARBA00022989"/>
    </source>
</evidence>
<dbReference type="InterPro" id="IPR017441">
    <property type="entry name" value="Protein_kinase_ATP_BS"/>
</dbReference>
<dbReference type="GO" id="GO:0005524">
    <property type="term" value="F:ATP binding"/>
    <property type="evidence" value="ECO:0007669"/>
    <property type="project" value="UniProtKB-UniRule"/>
</dbReference>
<feature type="region of interest" description="Disordered" evidence="8">
    <location>
        <begin position="147"/>
        <end position="178"/>
    </location>
</feature>
<evidence type="ECO:0000256" key="7">
    <source>
        <dbReference type="PROSITE-ProRule" id="PRU10141"/>
    </source>
</evidence>
<dbReference type="PROSITE" id="PS00107">
    <property type="entry name" value="PROTEIN_KINASE_ATP"/>
    <property type="match status" value="1"/>
</dbReference>
<dbReference type="InterPro" id="IPR000719">
    <property type="entry name" value="Prot_kinase_dom"/>
</dbReference>
<comment type="subcellular location">
    <subcellularLocation>
        <location evidence="1">Cell membrane</location>
        <topology evidence="1">Single-pass membrane protein</topology>
    </subcellularLocation>
</comment>
<feature type="compositionally biased region" description="Acidic residues" evidence="8">
    <location>
        <begin position="168"/>
        <end position="178"/>
    </location>
</feature>
<dbReference type="GO" id="GO:0005886">
    <property type="term" value="C:plasma membrane"/>
    <property type="evidence" value="ECO:0007669"/>
    <property type="project" value="UniProtKB-SubCell"/>
</dbReference>
<dbReference type="SUPFAM" id="SSF52058">
    <property type="entry name" value="L domain-like"/>
    <property type="match status" value="1"/>
</dbReference>
<evidence type="ECO:0000256" key="6">
    <source>
        <dbReference type="ARBA" id="ARBA00023136"/>
    </source>
</evidence>
<dbReference type="PANTHER" id="PTHR27008:SF596">
    <property type="entry name" value="OS02G0215500 PROTEIN"/>
    <property type="match status" value="1"/>
</dbReference>
<dbReference type="InterPro" id="IPR051809">
    <property type="entry name" value="Plant_receptor-like_S/T_kinase"/>
</dbReference>